<dbReference type="STRING" id="51642.NSMM_710006"/>
<comment type="subcellular location">
    <subcellularLocation>
        <location evidence="6">Cytoplasm</location>
    </subcellularLocation>
</comment>
<comment type="similarity">
    <text evidence="6">Belongs to the methyltransferase superfamily. RNA methyltransferase RsmG family.</text>
</comment>
<evidence type="ECO:0000256" key="1">
    <source>
        <dbReference type="ARBA" id="ARBA00022490"/>
    </source>
</evidence>
<dbReference type="HAMAP" id="MF_00074">
    <property type="entry name" value="16SrRNA_methyltr_G"/>
    <property type="match status" value="1"/>
</dbReference>
<comment type="function">
    <text evidence="6">Specifically methylates the N7 position of guanine in position 527 of 16S rRNA.</text>
</comment>
<keyword evidence="2 6" id="KW-0698">rRNA processing</keyword>
<dbReference type="InterPro" id="IPR029063">
    <property type="entry name" value="SAM-dependent_MTases_sf"/>
</dbReference>
<dbReference type="EC" id="2.1.1.170" evidence="6"/>
<dbReference type="AlphaFoldDB" id="A0A1G5SI30"/>
<dbReference type="Pfam" id="PF02527">
    <property type="entry name" value="GidB"/>
    <property type="match status" value="1"/>
</dbReference>
<keyword evidence="3 6" id="KW-0489">Methyltransferase</keyword>
<dbReference type="GO" id="GO:0005829">
    <property type="term" value="C:cytosol"/>
    <property type="evidence" value="ECO:0007669"/>
    <property type="project" value="TreeGrafter"/>
</dbReference>
<accession>A0A1G5SI30</accession>
<evidence type="ECO:0000256" key="4">
    <source>
        <dbReference type="ARBA" id="ARBA00022679"/>
    </source>
</evidence>
<dbReference type="PIRSF" id="PIRSF003078">
    <property type="entry name" value="GidB"/>
    <property type="match status" value="1"/>
</dbReference>
<keyword evidence="4 6" id="KW-0808">Transferase</keyword>
<dbReference type="Proteomes" id="UP000198729">
    <property type="component" value="Unassembled WGS sequence"/>
</dbReference>
<dbReference type="RefSeq" id="WP_090287989.1">
    <property type="nucleotide sequence ID" value="NZ_FMWO01000082.1"/>
</dbReference>
<dbReference type="InterPro" id="IPR003682">
    <property type="entry name" value="rRNA_ssu_MeTfrase_G"/>
</dbReference>
<evidence type="ECO:0000256" key="2">
    <source>
        <dbReference type="ARBA" id="ARBA00022552"/>
    </source>
</evidence>
<dbReference type="SUPFAM" id="SSF53335">
    <property type="entry name" value="S-adenosyl-L-methionine-dependent methyltransferases"/>
    <property type="match status" value="1"/>
</dbReference>
<dbReference type="Gene3D" id="3.40.50.150">
    <property type="entry name" value="Vaccinia Virus protein VP39"/>
    <property type="match status" value="1"/>
</dbReference>
<sequence length="215" mass="23789">MDLEALLIDGLAEMQELPADQSLLKRQLLQYIALLVKWNATHNLTAVKTPEAMITRHLLDSLSVLPHISGPNVVDVGSGGGFPGIPIALARPEWQITLVESNSKKAAFLKQTVLELNMPNVRVLHQRVEKVNLQEEINTVISRAFSSLSRFAQSSSLLCEKNPESCRLVAMKGNFPDLELMQLPPEFAVEQIIAITVPRLKAKRHLIVMKCGQGV</sequence>
<dbReference type="EMBL" id="FMWO01000082">
    <property type="protein sequence ID" value="SCZ86742.1"/>
    <property type="molecule type" value="Genomic_DNA"/>
</dbReference>
<evidence type="ECO:0000313" key="8">
    <source>
        <dbReference type="Proteomes" id="UP000198729"/>
    </source>
</evidence>
<evidence type="ECO:0000256" key="6">
    <source>
        <dbReference type="HAMAP-Rule" id="MF_00074"/>
    </source>
</evidence>
<dbReference type="CDD" id="cd02440">
    <property type="entry name" value="AdoMet_MTases"/>
    <property type="match status" value="1"/>
</dbReference>
<dbReference type="PANTHER" id="PTHR31760:SF0">
    <property type="entry name" value="S-ADENOSYL-L-METHIONINE-DEPENDENT METHYLTRANSFERASES SUPERFAMILY PROTEIN"/>
    <property type="match status" value="1"/>
</dbReference>
<feature type="binding site" evidence="6">
    <location>
        <begin position="128"/>
        <end position="129"/>
    </location>
    <ligand>
        <name>S-adenosyl-L-methionine</name>
        <dbReference type="ChEBI" id="CHEBI:59789"/>
    </ligand>
</feature>
<name>A0A1G5SI30_9PROT</name>
<organism evidence="7 8">
    <name type="scientific">Nitrosomonas mobilis</name>
    <dbReference type="NCBI Taxonomy" id="51642"/>
    <lineage>
        <taxon>Bacteria</taxon>
        <taxon>Pseudomonadati</taxon>
        <taxon>Pseudomonadota</taxon>
        <taxon>Betaproteobacteria</taxon>
        <taxon>Nitrosomonadales</taxon>
        <taxon>Nitrosomonadaceae</taxon>
        <taxon>Nitrosomonas</taxon>
    </lineage>
</organism>
<protein>
    <recommendedName>
        <fullName evidence="6">Ribosomal RNA small subunit methyltransferase G</fullName>
        <ecNumber evidence="6">2.1.1.170</ecNumber>
    </recommendedName>
    <alternativeName>
        <fullName evidence="6">16S rRNA 7-methylguanosine methyltransferase</fullName>
        <shortName evidence="6">16S rRNA m7G methyltransferase</shortName>
    </alternativeName>
</protein>
<comment type="catalytic activity">
    <reaction evidence="6">
        <text>guanosine(527) in 16S rRNA + S-adenosyl-L-methionine = N(7)-methylguanosine(527) in 16S rRNA + S-adenosyl-L-homocysteine</text>
        <dbReference type="Rhea" id="RHEA:42732"/>
        <dbReference type="Rhea" id="RHEA-COMP:10209"/>
        <dbReference type="Rhea" id="RHEA-COMP:10210"/>
        <dbReference type="ChEBI" id="CHEBI:57856"/>
        <dbReference type="ChEBI" id="CHEBI:59789"/>
        <dbReference type="ChEBI" id="CHEBI:74269"/>
        <dbReference type="ChEBI" id="CHEBI:74480"/>
        <dbReference type="EC" id="2.1.1.170"/>
    </reaction>
</comment>
<feature type="binding site" evidence="6">
    <location>
        <position position="77"/>
    </location>
    <ligand>
        <name>S-adenosyl-L-methionine</name>
        <dbReference type="ChEBI" id="CHEBI:59789"/>
    </ligand>
</feature>
<evidence type="ECO:0000313" key="7">
    <source>
        <dbReference type="EMBL" id="SCZ86742.1"/>
    </source>
</evidence>
<keyword evidence="8" id="KW-1185">Reference proteome</keyword>
<evidence type="ECO:0000256" key="3">
    <source>
        <dbReference type="ARBA" id="ARBA00022603"/>
    </source>
</evidence>
<dbReference type="PANTHER" id="PTHR31760">
    <property type="entry name" value="S-ADENOSYL-L-METHIONINE-DEPENDENT METHYLTRANSFERASES SUPERFAMILY PROTEIN"/>
    <property type="match status" value="1"/>
</dbReference>
<gene>
    <name evidence="7" type="primary">gidB</name>
    <name evidence="6" type="synonym">rsmG</name>
    <name evidence="7" type="ORF">NSMM_710006</name>
</gene>
<dbReference type="OrthoDB" id="9808773at2"/>
<comment type="caution">
    <text evidence="6">Lacks conserved residue(s) required for the propagation of feature annotation.</text>
</comment>
<proteinExistence type="inferred from homology"/>
<dbReference type="NCBIfam" id="TIGR00138">
    <property type="entry name" value="rsmG_gidB"/>
    <property type="match status" value="1"/>
</dbReference>
<feature type="binding site" evidence="6">
    <location>
        <position position="143"/>
    </location>
    <ligand>
        <name>S-adenosyl-L-methionine</name>
        <dbReference type="ChEBI" id="CHEBI:59789"/>
    </ligand>
</feature>
<evidence type="ECO:0000256" key="5">
    <source>
        <dbReference type="ARBA" id="ARBA00022691"/>
    </source>
</evidence>
<keyword evidence="1 6" id="KW-0963">Cytoplasm</keyword>
<dbReference type="GO" id="GO:0070043">
    <property type="term" value="F:rRNA (guanine-N7-)-methyltransferase activity"/>
    <property type="evidence" value="ECO:0007669"/>
    <property type="project" value="UniProtKB-UniRule"/>
</dbReference>
<keyword evidence="5 6" id="KW-0949">S-adenosyl-L-methionine</keyword>
<feature type="binding site" evidence="6">
    <location>
        <position position="82"/>
    </location>
    <ligand>
        <name>S-adenosyl-L-methionine</name>
        <dbReference type="ChEBI" id="CHEBI:59789"/>
    </ligand>
</feature>
<reference evidence="7 8" key="1">
    <citation type="submission" date="2016-10" db="EMBL/GenBank/DDBJ databases">
        <authorList>
            <person name="de Groot N.N."/>
        </authorList>
    </citation>
    <scope>NUCLEOTIDE SEQUENCE [LARGE SCALE GENOMIC DNA]</scope>
    <source>
        <strain evidence="7">1</strain>
    </source>
</reference>